<dbReference type="EMBL" id="PKMC02000004">
    <property type="protein sequence ID" value="MEO9177550.1"/>
    <property type="molecule type" value="Genomic_DNA"/>
</dbReference>
<dbReference type="EMBL" id="CP133463">
    <property type="protein sequence ID" value="WMS20415.1"/>
    <property type="molecule type" value="Genomic_DNA"/>
</dbReference>
<dbReference type="GeneID" id="69653662"/>
<dbReference type="Proteomes" id="UP000234197">
    <property type="component" value="Unassembled WGS sequence"/>
</dbReference>
<evidence type="ECO:0000313" key="4">
    <source>
        <dbReference type="EMBL" id="WMS20415.1"/>
    </source>
</evidence>
<gene>
    <name evidence="3" type="ORF">CYJ21_001130</name>
    <name evidence="2" type="ORF">KHZ90_01035</name>
    <name evidence="4" type="ORF">RDV51_03500</name>
</gene>
<protein>
    <submittedName>
        <fullName evidence="2">Small basic family protein</fullName>
    </submittedName>
</protein>
<evidence type="ECO:0000256" key="1">
    <source>
        <dbReference type="SAM" id="Phobius"/>
    </source>
</evidence>
<dbReference type="Pfam" id="PF06947">
    <property type="entry name" value="DUF1290"/>
    <property type="match status" value="1"/>
</dbReference>
<keyword evidence="1" id="KW-0812">Transmembrane</keyword>
<keyword evidence="5" id="KW-1185">Reference proteome</keyword>
<evidence type="ECO:0000313" key="2">
    <source>
        <dbReference type="EMBL" id="MBS4892345.1"/>
    </source>
</evidence>
<name>A0A134BTH9_VEIPA</name>
<reference evidence="3" key="1">
    <citation type="submission" date="2017-12" db="EMBL/GenBank/DDBJ databases">
        <authorList>
            <person name="Thomas-White K."/>
            <person name="Wolfe A.J."/>
        </authorList>
    </citation>
    <scope>NUCLEOTIDE SEQUENCE</scope>
    <source>
        <strain evidence="3">UMB0138</strain>
    </source>
</reference>
<dbReference type="AlphaFoldDB" id="A0A134BTH9"/>
<dbReference type="InterPro" id="IPR009709">
    <property type="entry name" value="DUF1290"/>
</dbReference>
<dbReference type="Proteomes" id="UP000778864">
    <property type="component" value="Unassembled WGS sequence"/>
</dbReference>
<evidence type="ECO:0000313" key="6">
    <source>
        <dbReference type="Proteomes" id="UP000778864"/>
    </source>
</evidence>
<dbReference type="Proteomes" id="UP001228955">
    <property type="component" value="Chromosome"/>
</dbReference>
<keyword evidence="1" id="KW-1133">Transmembrane helix</keyword>
<reference evidence="3" key="4">
    <citation type="submission" date="2024-04" db="EMBL/GenBank/DDBJ databases">
        <title>Na.</title>
        <authorList>
            <person name="Choi B."/>
        </authorList>
    </citation>
    <scope>NUCLEOTIDE SEQUENCE</scope>
    <source>
        <strain evidence="3">UMB0138</strain>
    </source>
</reference>
<sequence length="114" mass="12420">MNIYIFAIVGLIVGTTLGWLSPFHIPISYANYTSVAVLAALDAVFGGSRAALERTFDLSNFVLGFFSNVVLAVILVYVGDLIGINLYYVALIGFGLHVFINVGAIRKIIMTKRF</sequence>
<proteinExistence type="predicted"/>
<dbReference type="EMBL" id="JAGZMU010000001">
    <property type="protein sequence ID" value="MBS4892345.1"/>
    <property type="molecule type" value="Genomic_DNA"/>
</dbReference>
<feature type="transmembrane region" description="Helical" evidence="1">
    <location>
        <begin position="29"/>
        <end position="46"/>
    </location>
</feature>
<feature type="transmembrane region" description="Helical" evidence="1">
    <location>
        <begin position="5"/>
        <end position="23"/>
    </location>
</feature>
<reference evidence="2" key="2">
    <citation type="submission" date="2021-02" db="EMBL/GenBank/DDBJ databases">
        <title>Infant gut strain persistence is associated with maternal origin, phylogeny, and functional potential including surface adhesion and iron acquisition.</title>
        <authorList>
            <person name="Lou Y.C."/>
        </authorList>
    </citation>
    <scope>NUCLEOTIDE SEQUENCE</scope>
    <source>
        <strain evidence="2">L3_108_031G1_dasL3_108_031G1_concoct_20</strain>
    </source>
</reference>
<dbReference type="OMA" id="TGFFFNI"/>
<organism evidence="2 6">
    <name type="scientific">Veillonella parvula</name>
    <name type="common">Staphylococcus parvulus</name>
    <dbReference type="NCBI Taxonomy" id="29466"/>
    <lineage>
        <taxon>Bacteria</taxon>
        <taxon>Bacillati</taxon>
        <taxon>Bacillota</taxon>
        <taxon>Negativicutes</taxon>
        <taxon>Veillonellales</taxon>
        <taxon>Veillonellaceae</taxon>
        <taxon>Veillonella</taxon>
    </lineage>
</organism>
<accession>A0A134BTH9</accession>
<evidence type="ECO:0000313" key="3">
    <source>
        <dbReference type="EMBL" id="MEO9177550.1"/>
    </source>
</evidence>
<evidence type="ECO:0000313" key="5">
    <source>
        <dbReference type="Proteomes" id="UP000234197"/>
    </source>
</evidence>
<dbReference type="RefSeq" id="WP_004696202.1">
    <property type="nucleotide sequence ID" value="NZ_AP031417.1"/>
</dbReference>
<keyword evidence="1" id="KW-0472">Membrane</keyword>
<dbReference type="STRING" id="29466.GCA_002005185_01750"/>
<feature type="transmembrane region" description="Helical" evidence="1">
    <location>
        <begin position="84"/>
        <end position="105"/>
    </location>
</feature>
<feature type="transmembrane region" description="Helical" evidence="1">
    <location>
        <begin position="58"/>
        <end position="78"/>
    </location>
</feature>
<reference evidence="4" key="3">
    <citation type="submission" date="2023-08" db="EMBL/GenBank/DDBJ databases">
        <title>Veillonella_parvula_DSM 2007_complete_genome_hifiasm_Zymo_Research_D6332.</title>
        <authorList>
            <person name="Damerum A."/>
        </authorList>
    </citation>
    <scope>NUCLEOTIDE SEQUENCE</scope>
    <source>
        <strain evidence="4">DSM 2007</strain>
    </source>
</reference>